<reference evidence="8" key="1">
    <citation type="submission" date="2020-11" db="EMBL/GenBank/DDBJ databases">
        <authorList>
            <person name="Tran Van P."/>
        </authorList>
    </citation>
    <scope>NUCLEOTIDE SEQUENCE</scope>
</reference>
<evidence type="ECO:0000256" key="4">
    <source>
        <dbReference type="ARBA" id="ARBA00023136"/>
    </source>
</evidence>
<protein>
    <recommendedName>
        <fullName evidence="7">MARVEL domain-containing protein</fullName>
    </recommendedName>
</protein>
<dbReference type="PROSITE" id="PS51225">
    <property type="entry name" value="MARVEL"/>
    <property type="match status" value="1"/>
</dbReference>
<gene>
    <name evidence="8" type="ORF">OSB1V03_LOCUS13757</name>
</gene>
<organism evidence="8">
    <name type="scientific">Medioppia subpectinata</name>
    <dbReference type="NCBI Taxonomy" id="1979941"/>
    <lineage>
        <taxon>Eukaryota</taxon>
        <taxon>Metazoa</taxon>
        <taxon>Ecdysozoa</taxon>
        <taxon>Arthropoda</taxon>
        <taxon>Chelicerata</taxon>
        <taxon>Arachnida</taxon>
        <taxon>Acari</taxon>
        <taxon>Acariformes</taxon>
        <taxon>Sarcoptiformes</taxon>
        <taxon>Oribatida</taxon>
        <taxon>Brachypylina</taxon>
        <taxon>Oppioidea</taxon>
        <taxon>Oppiidae</taxon>
        <taxon>Medioppia</taxon>
    </lineage>
</organism>
<evidence type="ECO:0000256" key="1">
    <source>
        <dbReference type="ARBA" id="ARBA00004141"/>
    </source>
</evidence>
<dbReference type="PANTHER" id="PTHR22776:SF49">
    <property type="entry name" value="MARVEL DOMAIN-CONTAINING PROTEIN"/>
    <property type="match status" value="1"/>
</dbReference>
<dbReference type="EMBL" id="CAJPIZ010012607">
    <property type="protein sequence ID" value="CAG2113790.1"/>
    <property type="molecule type" value="Genomic_DNA"/>
</dbReference>
<dbReference type="PANTHER" id="PTHR22776">
    <property type="entry name" value="MARVEL-CONTAINING POTENTIAL LIPID RAFT-ASSOCIATED PROTEIN"/>
    <property type="match status" value="1"/>
</dbReference>
<dbReference type="EMBL" id="OC867182">
    <property type="protein sequence ID" value="CAD7633360.1"/>
    <property type="molecule type" value="Genomic_DNA"/>
</dbReference>
<dbReference type="InterPro" id="IPR008253">
    <property type="entry name" value="Marvel"/>
</dbReference>
<feature type="transmembrane region" description="Helical" evidence="6">
    <location>
        <begin position="128"/>
        <end position="147"/>
    </location>
</feature>
<keyword evidence="9" id="KW-1185">Reference proteome</keyword>
<keyword evidence="3 6" id="KW-1133">Transmembrane helix</keyword>
<sequence>MANVGSGGFPTSHTTSTTTKVTPLIWFDKSYVQTIPGLLKAVAIGIDLIAFIIGQFGDSHSGRVGFFSFTSMMAFWLSLILLALYSFHVVEKLHFWPWLLVEFAYCLIWTAFYFLSSLLMLIDGGVHSAAGVFGFIAFGIYGYDAFLKYKGYSAGEIAQGERTTVGGQSNA</sequence>
<name>A0A7R9L1Y6_9ACAR</name>
<evidence type="ECO:0000256" key="6">
    <source>
        <dbReference type="SAM" id="Phobius"/>
    </source>
</evidence>
<dbReference type="Proteomes" id="UP000759131">
    <property type="component" value="Unassembled WGS sequence"/>
</dbReference>
<feature type="transmembrane region" description="Helical" evidence="6">
    <location>
        <begin position="99"/>
        <end position="122"/>
    </location>
</feature>
<proteinExistence type="predicted"/>
<comment type="subcellular location">
    <subcellularLocation>
        <location evidence="1">Membrane</location>
        <topology evidence="1">Multi-pass membrane protein</topology>
    </subcellularLocation>
</comment>
<feature type="transmembrane region" description="Helical" evidence="6">
    <location>
        <begin position="37"/>
        <end position="54"/>
    </location>
</feature>
<feature type="domain" description="MARVEL" evidence="7">
    <location>
        <begin position="31"/>
        <end position="153"/>
    </location>
</feature>
<keyword evidence="4 5" id="KW-0472">Membrane</keyword>
<dbReference type="InterPro" id="IPR050578">
    <property type="entry name" value="MARVEL-CKLF_proteins"/>
</dbReference>
<feature type="transmembrane region" description="Helical" evidence="6">
    <location>
        <begin position="66"/>
        <end position="87"/>
    </location>
</feature>
<keyword evidence="2 5" id="KW-0812">Transmembrane</keyword>
<evidence type="ECO:0000256" key="5">
    <source>
        <dbReference type="PROSITE-ProRule" id="PRU00581"/>
    </source>
</evidence>
<evidence type="ECO:0000313" key="9">
    <source>
        <dbReference type="Proteomes" id="UP000759131"/>
    </source>
</evidence>
<evidence type="ECO:0000259" key="7">
    <source>
        <dbReference type="PROSITE" id="PS51225"/>
    </source>
</evidence>
<evidence type="ECO:0000256" key="2">
    <source>
        <dbReference type="ARBA" id="ARBA00022692"/>
    </source>
</evidence>
<evidence type="ECO:0000256" key="3">
    <source>
        <dbReference type="ARBA" id="ARBA00022989"/>
    </source>
</evidence>
<evidence type="ECO:0000313" key="8">
    <source>
        <dbReference type="EMBL" id="CAD7633360.1"/>
    </source>
</evidence>
<dbReference type="GO" id="GO:0016020">
    <property type="term" value="C:membrane"/>
    <property type="evidence" value="ECO:0007669"/>
    <property type="project" value="UniProtKB-SubCell"/>
</dbReference>
<dbReference type="Pfam" id="PF01284">
    <property type="entry name" value="MARVEL"/>
    <property type="match status" value="1"/>
</dbReference>
<accession>A0A7R9L1Y6</accession>
<dbReference type="OrthoDB" id="10028364at2759"/>
<dbReference type="AlphaFoldDB" id="A0A7R9L1Y6"/>